<dbReference type="RefSeq" id="WP_139013483.1">
    <property type="nucleotide sequence ID" value="NZ_VBSN01000049.1"/>
</dbReference>
<evidence type="ECO:0000256" key="7">
    <source>
        <dbReference type="SAM" id="Phobius"/>
    </source>
</evidence>
<dbReference type="AlphaFoldDB" id="A0A5M8QR02"/>
<feature type="transmembrane region" description="Helical" evidence="7">
    <location>
        <begin position="324"/>
        <end position="346"/>
    </location>
</feature>
<feature type="domain" description="Major facilitator superfamily (MFS) profile" evidence="8">
    <location>
        <begin position="10"/>
        <end position="401"/>
    </location>
</feature>
<reference evidence="9 10" key="1">
    <citation type="submission" date="2019-05" db="EMBL/GenBank/DDBJ databases">
        <authorList>
            <person name="Qu J.-H."/>
        </authorList>
    </citation>
    <scope>NUCLEOTIDE SEQUENCE [LARGE SCALE GENOMIC DNA]</scope>
    <source>
        <strain evidence="9 10">NS28</strain>
    </source>
</reference>
<sequence>MTQTINSGRLFNASCLAIITTAFSFSIRAGILPQLGSEFGLTAEQLGFINSMFFFGFPISMVIGGIVYHSIGPKIIMQVAVVAHTLGILLTIYAGGYTGLLVSTFFIGFGNGCTEAACNPMIADMYTSSKLNKMLGRFHMWFPGGIVIGSLISKFMTSAGASWQTQIWVLMIPTVIYAFLFFGQNFPRPKVEGVTSLSKNFQAMLTPLYIFIFCCMALTAITEFGPNQWVSVVLSSSGADAMLVLALTFGVMTLGRLFTGPVVDRFGQTGVLFGGAILAAIGIYMFSTVTGPIAYLAAVIFGLGVCFNWPIMIGFVAQRVPLSGALGMSIIGGVGMLSTSIFQPFIGRWIDSAHAEYAAKGITGPALELAAGQATLSTMLTFPIILIVLFIILWFWAGNPKTGSVDEIKVAEQPQL</sequence>
<comment type="similarity">
    <text evidence="2">Belongs to the major facilitator superfamily.</text>
</comment>
<dbReference type="EMBL" id="VBSN01000049">
    <property type="protein sequence ID" value="KAA6438687.1"/>
    <property type="molecule type" value="Genomic_DNA"/>
</dbReference>
<dbReference type="GO" id="GO:0022857">
    <property type="term" value="F:transmembrane transporter activity"/>
    <property type="evidence" value="ECO:0007669"/>
    <property type="project" value="InterPro"/>
</dbReference>
<feature type="transmembrane region" description="Helical" evidence="7">
    <location>
        <begin position="138"/>
        <end position="157"/>
    </location>
</feature>
<dbReference type="SUPFAM" id="SSF103473">
    <property type="entry name" value="MFS general substrate transporter"/>
    <property type="match status" value="1"/>
</dbReference>
<dbReference type="PANTHER" id="PTHR23514">
    <property type="entry name" value="BYPASS OF STOP CODON PROTEIN 6"/>
    <property type="match status" value="1"/>
</dbReference>
<feature type="transmembrane region" description="Helical" evidence="7">
    <location>
        <begin position="45"/>
        <end position="68"/>
    </location>
</feature>
<dbReference type="GO" id="GO:0016020">
    <property type="term" value="C:membrane"/>
    <property type="evidence" value="ECO:0007669"/>
    <property type="project" value="TreeGrafter"/>
</dbReference>
<proteinExistence type="inferred from homology"/>
<evidence type="ECO:0000256" key="2">
    <source>
        <dbReference type="ARBA" id="ARBA00008335"/>
    </source>
</evidence>
<evidence type="ECO:0000256" key="3">
    <source>
        <dbReference type="ARBA" id="ARBA00022448"/>
    </source>
</evidence>
<evidence type="ECO:0000256" key="5">
    <source>
        <dbReference type="ARBA" id="ARBA00022989"/>
    </source>
</evidence>
<feature type="transmembrane region" description="Helical" evidence="7">
    <location>
        <begin position="241"/>
        <end position="258"/>
    </location>
</feature>
<keyword evidence="3" id="KW-0813">Transport</keyword>
<accession>A0A5M8QR02</accession>
<evidence type="ECO:0000256" key="1">
    <source>
        <dbReference type="ARBA" id="ARBA00004127"/>
    </source>
</evidence>
<feature type="transmembrane region" description="Helical" evidence="7">
    <location>
        <begin position="203"/>
        <end position="221"/>
    </location>
</feature>
<name>A0A5M8QR02_9BACT</name>
<feature type="transmembrane region" description="Helical" evidence="7">
    <location>
        <begin position="293"/>
        <end position="317"/>
    </location>
</feature>
<comment type="subcellular location">
    <subcellularLocation>
        <location evidence="1">Endomembrane system</location>
        <topology evidence="1">Multi-pass membrane protein</topology>
    </subcellularLocation>
</comment>
<evidence type="ECO:0000256" key="6">
    <source>
        <dbReference type="ARBA" id="ARBA00023136"/>
    </source>
</evidence>
<feature type="transmembrane region" description="Helical" evidence="7">
    <location>
        <begin position="75"/>
        <end position="94"/>
    </location>
</feature>
<dbReference type="Proteomes" id="UP000323994">
    <property type="component" value="Unassembled WGS sequence"/>
</dbReference>
<dbReference type="Pfam" id="PF07690">
    <property type="entry name" value="MFS_1"/>
    <property type="match status" value="1"/>
</dbReference>
<organism evidence="9 10">
    <name type="scientific">Dyadobacter flavalbus</name>
    <dbReference type="NCBI Taxonomy" id="2579942"/>
    <lineage>
        <taxon>Bacteria</taxon>
        <taxon>Pseudomonadati</taxon>
        <taxon>Bacteroidota</taxon>
        <taxon>Cytophagia</taxon>
        <taxon>Cytophagales</taxon>
        <taxon>Spirosomataceae</taxon>
        <taxon>Dyadobacter</taxon>
    </lineage>
</organism>
<dbReference type="InterPro" id="IPR011701">
    <property type="entry name" value="MFS"/>
</dbReference>
<dbReference type="OrthoDB" id="9783757at2"/>
<comment type="caution">
    <text evidence="9">The sequence shown here is derived from an EMBL/GenBank/DDBJ whole genome shotgun (WGS) entry which is preliminary data.</text>
</comment>
<dbReference type="Gene3D" id="1.20.1250.20">
    <property type="entry name" value="MFS general substrate transporter like domains"/>
    <property type="match status" value="2"/>
</dbReference>
<dbReference type="InterPro" id="IPR051788">
    <property type="entry name" value="MFS_Transporter"/>
</dbReference>
<protein>
    <submittedName>
        <fullName evidence="9">MFS transporter</fullName>
    </submittedName>
</protein>
<dbReference type="InterPro" id="IPR036259">
    <property type="entry name" value="MFS_trans_sf"/>
</dbReference>
<gene>
    <name evidence="9" type="ORF">FEM33_18685</name>
</gene>
<feature type="transmembrane region" description="Helical" evidence="7">
    <location>
        <begin position="270"/>
        <end position="287"/>
    </location>
</feature>
<feature type="transmembrane region" description="Helical" evidence="7">
    <location>
        <begin position="374"/>
        <end position="396"/>
    </location>
</feature>
<dbReference type="InterPro" id="IPR020846">
    <property type="entry name" value="MFS_dom"/>
</dbReference>
<dbReference type="PROSITE" id="PS50850">
    <property type="entry name" value="MFS"/>
    <property type="match status" value="1"/>
</dbReference>
<evidence type="ECO:0000259" key="8">
    <source>
        <dbReference type="PROSITE" id="PS50850"/>
    </source>
</evidence>
<evidence type="ECO:0000313" key="9">
    <source>
        <dbReference type="EMBL" id="KAA6438687.1"/>
    </source>
</evidence>
<keyword evidence="5 7" id="KW-1133">Transmembrane helix</keyword>
<keyword evidence="6 7" id="KW-0472">Membrane</keyword>
<feature type="transmembrane region" description="Helical" evidence="7">
    <location>
        <begin position="163"/>
        <end position="182"/>
    </location>
</feature>
<keyword evidence="10" id="KW-1185">Reference proteome</keyword>
<dbReference type="GO" id="GO:0012505">
    <property type="term" value="C:endomembrane system"/>
    <property type="evidence" value="ECO:0007669"/>
    <property type="project" value="UniProtKB-SubCell"/>
</dbReference>
<dbReference type="PANTHER" id="PTHR23514:SF3">
    <property type="entry name" value="BYPASS OF STOP CODON PROTEIN 6"/>
    <property type="match status" value="1"/>
</dbReference>
<keyword evidence="4 7" id="KW-0812">Transmembrane</keyword>
<evidence type="ECO:0000256" key="4">
    <source>
        <dbReference type="ARBA" id="ARBA00022692"/>
    </source>
</evidence>
<evidence type="ECO:0000313" key="10">
    <source>
        <dbReference type="Proteomes" id="UP000323994"/>
    </source>
</evidence>